<keyword evidence="6" id="KW-1185">Reference proteome</keyword>
<accession>R3WCJ4</accession>
<evidence type="ECO:0000256" key="1">
    <source>
        <dbReference type="ARBA" id="ARBA00023015"/>
    </source>
</evidence>
<dbReference type="Gene3D" id="1.10.10.10">
    <property type="entry name" value="Winged helix-like DNA-binding domain superfamily/Winged helix DNA-binding domain"/>
    <property type="match status" value="1"/>
</dbReference>
<evidence type="ECO:0000256" key="3">
    <source>
        <dbReference type="ARBA" id="ARBA00023163"/>
    </source>
</evidence>
<sequence length="119" mass="13928">MKKRKIHNCLDGCSVESTLQLISGKWKSVLLYHLIFEGAYRYSELQRFVPGITKRMLSLQLKELESDELIKRRVIREKPIAVSYSVTDYGRTLAPVIESMYHWGNSFNKQQSKIQESFN</sequence>
<dbReference type="AlphaFoldDB" id="R3WCJ4"/>
<keyword evidence="2" id="KW-0238">DNA-binding</keyword>
<protein>
    <recommendedName>
        <fullName evidence="4">HTH hxlR-type domain-containing protein</fullName>
    </recommendedName>
</protein>
<dbReference type="InterPro" id="IPR036388">
    <property type="entry name" value="WH-like_DNA-bd_sf"/>
</dbReference>
<dbReference type="OrthoDB" id="9791143at2"/>
<dbReference type="PANTHER" id="PTHR33204">
    <property type="entry name" value="TRANSCRIPTIONAL REGULATOR, MARR FAMILY"/>
    <property type="match status" value="1"/>
</dbReference>
<keyword evidence="3" id="KW-0804">Transcription</keyword>
<dbReference type="PANTHER" id="PTHR33204:SF33">
    <property type="entry name" value="TRANSCRIPTIONAL REGULATOR, MARR FAMILY"/>
    <property type="match status" value="1"/>
</dbReference>
<dbReference type="Pfam" id="PF01638">
    <property type="entry name" value="HxlR"/>
    <property type="match status" value="1"/>
</dbReference>
<comment type="caution">
    <text evidence="5">The sequence shown here is derived from an EMBL/GenBank/DDBJ whole genome shotgun (WGS) entry which is preliminary data.</text>
</comment>
<keyword evidence="1" id="KW-0805">Transcription regulation</keyword>
<evidence type="ECO:0000259" key="4">
    <source>
        <dbReference type="PROSITE" id="PS51118"/>
    </source>
</evidence>
<evidence type="ECO:0000256" key="2">
    <source>
        <dbReference type="ARBA" id="ARBA00023125"/>
    </source>
</evidence>
<dbReference type="EMBL" id="AJAU01000018">
    <property type="protein sequence ID" value="EOL45197.1"/>
    <property type="molecule type" value="Genomic_DNA"/>
</dbReference>
<dbReference type="STRING" id="317735.RU98_GL002848"/>
<evidence type="ECO:0000313" key="5">
    <source>
        <dbReference type="EMBL" id="EOL45197.1"/>
    </source>
</evidence>
<dbReference type="Proteomes" id="UP000013840">
    <property type="component" value="Unassembled WGS sequence"/>
</dbReference>
<feature type="domain" description="HTH hxlR-type" evidence="4">
    <location>
        <begin position="13"/>
        <end position="112"/>
    </location>
</feature>
<dbReference type="GO" id="GO:0003677">
    <property type="term" value="F:DNA binding"/>
    <property type="evidence" value="ECO:0007669"/>
    <property type="project" value="UniProtKB-KW"/>
</dbReference>
<proteinExistence type="predicted"/>
<gene>
    <name evidence="5" type="ORF">UC7_02003</name>
</gene>
<dbReference type="eggNOG" id="COG1733">
    <property type="taxonomic scope" value="Bacteria"/>
</dbReference>
<evidence type="ECO:0000313" key="6">
    <source>
        <dbReference type="Proteomes" id="UP000013840"/>
    </source>
</evidence>
<organism evidence="5 6">
    <name type="scientific">Enterococcus caccae ATCC BAA-1240</name>
    <dbReference type="NCBI Taxonomy" id="1158612"/>
    <lineage>
        <taxon>Bacteria</taxon>
        <taxon>Bacillati</taxon>
        <taxon>Bacillota</taxon>
        <taxon>Bacilli</taxon>
        <taxon>Lactobacillales</taxon>
        <taxon>Enterococcaceae</taxon>
        <taxon>Enterococcus</taxon>
    </lineage>
</organism>
<dbReference type="InterPro" id="IPR036390">
    <property type="entry name" value="WH_DNA-bd_sf"/>
</dbReference>
<name>R3WCJ4_9ENTE</name>
<dbReference type="SUPFAM" id="SSF46785">
    <property type="entry name" value="Winged helix' DNA-binding domain"/>
    <property type="match status" value="1"/>
</dbReference>
<reference evidence="5 6" key="1">
    <citation type="submission" date="2013-02" db="EMBL/GenBank/DDBJ databases">
        <title>The Genome Sequence of Enterococcus caccae BAA-1240.</title>
        <authorList>
            <consortium name="The Broad Institute Genome Sequencing Platform"/>
            <consortium name="The Broad Institute Genome Sequencing Center for Infectious Disease"/>
            <person name="Earl A.M."/>
            <person name="Gilmore M.S."/>
            <person name="Lebreton F."/>
            <person name="Walker B."/>
            <person name="Young S.K."/>
            <person name="Zeng Q."/>
            <person name="Gargeya S."/>
            <person name="Fitzgerald M."/>
            <person name="Haas B."/>
            <person name="Abouelleil A."/>
            <person name="Alvarado L."/>
            <person name="Arachchi H.M."/>
            <person name="Berlin A.M."/>
            <person name="Chapman S.B."/>
            <person name="Dewar J."/>
            <person name="Goldberg J."/>
            <person name="Griggs A."/>
            <person name="Gujja S."/>
            <person name="Hansen M."/>
            <person name="Howarth C."/>
            <person name="Imamovic A."/>
            <person name="Larimer J."/>
            <person name="McCowan C."/>
            <person name="Murphy C."/>
            <person name="Neiman D."/>
            <person name="Pearson M."/>
            <person name="Priest M."/>
            <person name="Roberts A."/>
            <person name="Saif S."/>
            <person name="Shea T."/>
            <person name="Sisk P."/>
            <person name="Sykes S."/>
            <person name="Wortman J."/>
            <person name="Nusbaum C."/>
            <person name="Birren B."/>
        </authorList>
    </citation>
    <scope>NUCLEOTIDE SEQUENCE [LARGE SCALE GENOMIC DNA]</scope>
    <source>
        <strain evidence="5 6">ATCC BAA-1240</strain>
    </source>
</reference>
<dbReference type="InterPro" id="IPR002577">
    <property type="entry name" value="HTH_HxlR"/>
</dbReference>
<dbReference type="PATRIC" id="fig|1158612.3.peg.1980"/>
<dbReference type="PROSITE" id="PS51118">
    <property type="entry name" value="HTH_HXLR"/>
    <property type="match status" value="1"/>
</dbReference>
<dbReference type="RefSeq" id="WP_010772112.1">
    <property type="nucleotide sequence ID" value="NZ_KB946334.1"/>
</dbReference>